<sequence length="164" mass="19413">INMNMHKSICQWCYKINGHIQHRCYICGFYCDDKSKRLIKISADIYTIVCASETCYRMVGCYNPLYGECVCDRILIKDFNLYIENVRYISKPLLNIVLEYLNPTESEVKSDKDLNTIICLKCKSQNYYKPVNIHLFQYCRCETEDSEIDVSKTDFKYNSFTTEF</sequence>
<organism evidence="1">
    <name type="scientific">Faunusvirus sp</name>
    <dbReference type="NCBI Taxonomy" id="2487766"/>
    <lineage>
        <taxon>Viruses</taxon>
        <taxon>Varidnaviria</taxon>
        <taxon>Bamfordvirae</taxon>
        <taxon>Nucleocytoviricota</taxon>
        <taxon>Megaviricetes</taxon>
        <taxon>Imitervirales</taxon>
        <taxon>Mimiviridae</taxon>
    </lineage>
</organism>
<accession>A0A3G4ZX36</accession>
<feature type="non-terminal residue" evidence="1">
    <location>
        <position position="1"/>
    </location>
</feature>
<gene>
    <name evidence="1" type="ORF">Faunusvirus15_17</name>
</gene>
<name>A0A3G4ZX36_9VIRU</name>
<evidence type="ECO:0000313" key="1">
    <source>
        <dbReference type="EMBL" id="AYV79466.1"/>
    </source>
</evidence>
<protein>
    <submittedName>
        <fullName evidence="1">Uncharacterized protein</fullName>
    </submittedName>
</protein>
<dbReference type="EMBL" id="MK072146">
    <property type="protein sequence ID" value="AYV79466.1"/>
    <property type="molecule type" value="Genomic_DNA"/>
</dbReference>
<reference evidence="1" key="1">
    <citation type="submission" date="2018-10" db="EMBL/GenBank/DDBJ databases">
        <title>Hidden diversity of soil giant viruses.</title>
        <authorList>
            <person name="Schulz F."/>
            <person name="Alteio L."/>
            <person name="Goudeau D."/>
            <person name="Ryan E.M."/>
            <person name="Malmstrom R.R."/>
            <person name="Blanchard J."/>
            <person name="Woyke T."/>
        </authorList>
    </citation>
    <scope>NUCLEOTIDE SEQUENCE</scope>
    <source>
        <strain evidence="1">FNV1</strain>
    </source>
</reference>
<proteinExistence type="predicted"/>